<dbReference type="SUPFAM" id="SSF53756">
    <property type="entry name" value="UDP-Glycosyltransferase/glycogen phosphorylase"/>
    <property type="match status" value="1"/>
</dbReference>
<dbReference type="GO" id="GO:0009244">
    <property type="term" value="P:lipopolysaccharide core region biosynthetic process"/>
    <property type="evidence" value="ECO:0007669"/>
    <property type="project" value="UniProtKB-UniRule"/>
</dbReference>
<dbReference type="Proteomes" id="UP000001693">
    <property type="component" value="Chromosome"/>
</dbReference>
<keyword evidence="9" id="KW-0472">Membrane</keyword>
<dbReference type="Pfam" id="PF04413">
    <property type="entry name" value="Glycos_transf_N"/>
    <property type="match status" value="1"/>
</dbReference>
<dbReference type="STRING" id="395495.Lcho_2442"/>
<keyword evidence="9" id="KW-0448">Lipopolysaccharide biosynthesis</keyword>
<comment type="function">
    <text evidence="9">Involved in lipopolysaccharide (LPS) biosynthesis. Catalyzes the transfer of 3-deoxy-D-manno-octulosonate (Kdo) residue(s) from CMP-Kdo to lipid IV(A), the tetraacyldisaccharide-1,4'-bisphosphate precursor of lipid A.</text>
</comment>
<evidence type="ECO:0000256" key="5">
    <source>
        <dbReference type="ARBA" id="ARBA00031445"/>
    </source>
</evidence>
<dbReference type="AlphaFoldDB" id="B1Y5J5"/>
<evidence type="ECO:0000256" key="3">
    <source>
        <dbReference type="ARBA" id="ARBA00019077"/>
    </source>
</evidence>
<dbReference type="Gene3D" id="3.40.50.2000">
    <property type="entry name" value="Glycogen Phosphorylase B"/>
    <property type="match status" value="1"/>
</dbReference>
<feature type="site" description="Transition state stabilizer" evidence="8">
    <location>
        <position position="136"/>
    </location>
</feature>
<dbReference type="eggNOG" id="COG1519">
    <property type="taxonomic scope" value="Bacteria"/>
</dbReference>
<evidence type="ECO:0000256" key="6">
    <source>
        <dbReference type="ARBA" id="ARBA00049183"/>
    </source>
</evidence>
<evidence type="ECO:0000259" key="10">
    <source>
        <dbReference type="Pfam" id="PF04413"/>
    </source>
</evidence>
<dbReference type="CAZy" id="GT30">
    <property type="family name" value="Glycosyltransferase Family 30"/>
</dbReference>
<dbReference type="UniPathway" id="UPA00958"/>
<dbReference type="GO" id="GO:0043842">
    <property type="term" value="F:Kdo transferase activity"/>
    <property type="evidence" value="ECO:0007669"/>
    <property type="project" value="UniProtKB-EC"/>
</dbReference>
<dbReference type="InterPro" id="IPR038107">
    <property type="entry name" value="Glycos_transf_N_sf"/>
</dbReference>
<dbReference type="InterPro" id="IPR039901">
    <property type="entry name" value="Kdotransferase"/>
</dbReference>
<keyword evidence="12" id="KW-1185">Reference proteome</keyword>
<evidence type="ECO:0000256" key="4">
    <source>
        <dbReference type="ARBA" id="ARBA00022679"/>
    </source>
</evidence>
<dbReference type="PANTHER" id="PTHR42755">
    <property type="entry name" value="3-DEOXY-MANNO-OCTULOSONATE CYTIDYLYLTRANSFERASE"/>
    <property type="match status" value="1"/>
</dbReference>
<feature type="site" description="Transition state stabilizer" evidence="8">
    <location>
        <position position="212"/>
    </location>
</feature>
<dbReference type="EMBL" id="CP001013">
    <property type="protein sequence ID" value="ACB34707.1"/>
    <property type="molecule type" value="Genomic_DNA"/>
</dbReference>
<protein>
    <recommendedName>
        <fullName evidence="3 9">3-deoxy-D-manno-octulosonic acid transferase</fullName>
        <shortName evidence="9">Kdo transferase</shortName>
        <ecNumber evidence="2 9">2.4.99.12</ecNumber>
    </recommendedName>
    <alternativeName>
        <fullName evidence="5 9">Lipid IV(A) 3-deoxy-D-manno-octulosonic acid transferase</fullName>
    </alternativeName>
</protein>
<dbReference type="GO" id="GO:0005886">
    <property type="term" value="C:plasma membrane"/>
    <property type="evidence" value="ECO:0007669"/>
    <property type="project" value="UniProtKB-SubCell"/>
</dbReference>
<evidence type="ECO:0000256" key="9">
    <source>
        <dbReference type="RuleBase" id="RU365103"/>
    </source>
</evidence>
<comment type="catalytic activity">
    <reaction evidence="6 9">
        <text>lipid IVA (E. coli) + CMP-3-deoxy-beta-D-manno-octulosonate = alpha-Kdo-(2-&gt;6)-lipid IVA (E. coli) + CMP + H(+)</text>
        <dbReference type="Rhea" id="RHEA:28066"/>
        <dbReference type="ChEBI" id="CHEBI:15378"/>
        <dbReference type="ChEBI" id="CHEBI:58603"/>
        <dbReference type="ChEBI" id="CHEBI:60364"/>
        <dbReference type="ChEBI" id="CHEBI:60377"/>
        <dbReference type="ChEBI" id="CHEBI:85987"/>
        <dbReference type="EC" id="2.4.99.12"/>
    </reaction>
</comment>
<dbReference type="RefSeq" id="WP_012347463.1">
    <property type="nucleotide sequence ID" value="NC_010524.1"/>
</dbReference>
<comment type="subcellular location">
    <subcellularLocation>
        <location evidence="9">Cell membrane</location>
    </subcellularLocation>
</comment>
<dbReference type="GO" id="GO:0009245">
    <property type="term" value="P:lipid A biosynthetic process"/>
    <property type="evidence" value="ECO:0007669"/>
    <property type="project" value="TreeGrafter"/>
</dbReference>
<comment type="pathway">
    <text evidence="1 9">Bacterial outer membrane biogenesis; LPS core biosynthesis.</text>
</comment>
<evidence type="ECO:0000313" key="12">
    <source>
        <dbReference type="Proteomes" id="UP000001693"/>
    </source>
</evidence>
<dbReference type="InterPro" id="IPR007507">
    <property type="entry name" value="Glycos_transf_N"/>
</dbReference>
<evidence type="ECO:0000313" key="11">
    <source>
        <dbReference type="EMBL" id="ACB34707.1"/>
    </source>
</evidence>
<dbReference type="Gene3D" id="3.40.50.11720">
    <property type="entry name" value="3-Deoxy-D-manno-octulosonic-acid transferase, N-terminal domain"/>
    <property type="match status" value="1"/>
</dbReference>
<evidence type="ECO:0000256" key="7">
    <source>
        <dbReference type="PIRSR" id="PIRSR639901-1"/>
    </source>
</evidence>
<accession>B1Y5J5</accession>
<proteinExistence type="inferred from homology"/>
<organism evidence="11 12">
    <name type="scientific">Leptothrix cholodnii (strain ATCC 51168 / LMG 8142 / SP-6)</name>
    <name type="common">Leptothrix discophora (strain SP-6)</name>
    <dbReference type="NCBI Taxonomy" id="395495"/>
    <lineage>
        <taxon>Bacteria</taxon>
        <taxon>Pseudomonadati</taxon>
        <taxon>Pseudomonadota</taxon>
        <taxon>Betaproteobacteria</taxon>
        <taxon>Burkholderiales</taxon>
        <taxon>Sphaerotilaceae</taxon>
        <taxon>Leptothrix</taxon>
    </lineage>
</organism>
<feature type="domain" description="3-deoxy-D-manno-octulosonic-acid transferase N-terminal" evidence="10">
    <location>
        <begin position="41"/>
        <end position="214"/>
    </location>
</feature>
<gene>
    <name evidence="11" type="ordered locus">Lcho_2442</name>
</gene>
<dbReference type="HOGENOM" id="CLU_036146_2_0_4"/>
<dbReference type="PANTHER" id="PTHR42755:SF1">
    <property type="entry name" value="3-DEOXY-D-MANNO-OCTULOSONIC ACID TRANSFERASE, MITOCHONDRIAL-RELATED"/>
    <property type="match status" value="1"/>
</dbReference>
<comment type="similarity">
    <text evidence="9">Belongs to the glycosyltransferase group 1 family.</text>
</comment>
<feature type="active site" description="Proton acceptor" evidence="7">
    <location>
        <position position="66"/>
    </location>
</feature>
<sequence length="438" mass="46565">MIALKRGLARLAYSTLLRGLTPLLLARLFWRARREPPYGQAIGERLGFGAPTKPGALWLHAVSLGETRAAEPLIQALRAARPGLRLLLTHGTATGRETGAALLRAGDAQRWLPFDTPGAVRRFLRRHRPAIGVLMETEVWPNLQAEALAAGVPMVLANARLSDKSLRKSLRLDALMRPAVEALSTALAQTEDDARRLREAGARDVQVCGNIKFDLRPDPALLTRGRHWRVAAAGRPIVLAASWREGEDEPLLQAWAAMLAQSDPSARRPVLALVPRHPQRFDEVAALVQAAGLTLSRRSSWGEGDAAVPDAAAQADVWLGDSMREMPAYYALADVALLGGSFAPLGGQNLIEAAACGCPVVMGPHTFNFADAAQLAEAQSAARRVPAIGNGVALAVAQAGDVSAHAQASAAALAYAAAHQGASERMAAILLKQARWPG</sequence>
<keyword evidence="9" id="KW-1003">Cell membrane</keyword>
<reference evidence="11 12" key="1">
    <citation type="submission" date="2008-03" db="EMBL/GenBank/DDBJ databases">
        <title>Complete sequence of Leptothrix cholodnii SP-6.</title>
        <authorList>
            <consortium name="US DOE Joint Genome Institute"/>
            <person name="Copeland A."/>
            <person name="Lucas S."/>
            <person name="Lapidus A."/>
            <person name="Glavina del Rio T."/>
            <person name="Dalin E."/>
            <person name="Tice H."/>
            <person name="Bruce D."/>
            <person name="Goodwin L."/>
            <person name="Pitluck S."/>
            <person name="Chertkov O."/>
            <person name="Brettin T."/>
            <person name="Detter J.C."/>
            <person name="Han C."/>
            <person name="Kuske C.R."/>
            <person name="Schmutz J."/>
            <person name="Larimer F."/>
            <person name="Land M."/>
            <person name="Hauser L."/>
            <person name="Kyrpides N."/>
            <person name="Lykidis A."/>
            <person name="Emerson D."/>
            <person name="Richardson P."/>
        </authorList>
    </citation>
    <scope>NUCLEOTIDE SEQUENCE [LARGE SCALE GENOMIC DNA]</scope>
    <source>
        <strain evidence="12">ATCC 51168 / LMG 8142 / SP-6</strain>
    </source>
</reference>
<evidence type="ECO:0000256" key="1">
    <source>
        <dbReference type="ARBA" id="ARBA00004713"/>
    </source>
</evidence>
<keyword evidence="4 9" id="KW-0808">Transferase</keyword>
<dbReference type="KEGG" id="lch:Lcho_2442"/>
<dbReference type="EC" id="2.4.99.12" evidence="2 9"/>
<name>B1Y5J5_LEPCP</name>
<evidence type="ECO:0000256" key="8">
    <source>
        <dbReference type="PIRSR" id="PIRSR639901-2"/>
    </source>
</evidence>
<evidence type="ECO:0000256" key="2">
    <source>
        <dbReference type="ARBA" id="ARBA00012621"/>
    </source>
</evidence>